<dbReference type="AlphaFoldDB" id="A0A919P673"/>
<evidence type="ECO:0000256" key="1">
    <source>
        <dbReference type="SAM" id="Phobius"/>
    </source>
</evidence>
<comment type="caution">
    <text evidence="2">The sequence shown here is derived from an EMBL/GenBank/DDBJ whole genome shotgun (WGS) entry which is preliminary data.</text>
</comment>
<feature type="transmembrane region" description="Helical" evidence="1">
    <location>
        <begin position="25"/>
        <end position="48"/>
    </location>
</feature>
<dbReference type="EMBL" id="BONK01000011">
    <property type="protein sequence ID" value="GIG22351.1"/>
    <property type="molecule type" value="Genomic_DNA"/>
</dbReference>
<dbReference type="RefSeq" id="WP_203756972.1">
    <property type="nucleotide sequence ID" value="NZ_BONK01000011.1"/>
</dbReference>
<organism evidence="2 3">
    <name type="scientific">Cellulomonas chitinilytica</name>
    <dbReference type="NCBI Taxonomy" id="398759"/>
    <lineage>
        <taxon>Bacteria</taxon>
        <taxon>Bacillati</taxon>
        <taxon>Actinomycetota</taxon>
        <taxon>Actinomycetes</taxon>
        <taxon>Micrococcales</taxon>
        <taxon>Cellulomonadaceae</taxon>
        <taxon>Cellulomonas</taxon>
    </lineage>
</organism>
<name>A0A919P673_9CELL</name>
<evidence type="ECO:0000313" key="2">
    <source>
        <dbReference type="EMBL" id="GIG22351.1"/>
    </source>
</evidence>
<keyword evidence="3" id="KW-1185">Reference proteome</keyword>
<keyword evidence="1" id="KW-0812">Transmembrane</keyword>
<protein>
    <submittedName>
        <fullName evidence="2">Uncharacterized protein</fullName>
    </submittedName>
</protein>
<feature type="transmembrane region" description="Helical" evidence="1">
    <location>
        <begin position="107"/>
        <end position="128"/>
    </location>
</feature>
<keyword evidence="1" id="KW-1133">Transmembrane helix</keyword>
<accession>A0A919P673</accession>
<evidence type="ECO:0000313" key="3">
    <source>
        <dbReference type="Proteomes" id="UP000632740"/>
    </source>
</evidence>
<reference evidence="2" key="1">
    <citation type="submission" date="2021-01" db="EMBL/GenBank/DDBJ databases">
        <title>Whole genome shotgun sequence of Cellulomonas chitinilytica NBRC 110799.</title>
        <authorList>
            <person name="Komaki H."/>
            <person name="Tamura T."/>
        </authorList>
    </citation>
    <scope>NUCLEOTIDE SEQUENCE</scope>
    <source>
        <strain evidence="2">NBRC 110799</strain>
    </source>
</reference>
<dbReference type="Proteomes" id="UP000632740">
    <property type="component" value="Unassembled WGS sequence"/>
</dbReference>
<keyword evidence="1" id="KW-0472">Membrane</keyword>
<proteinExistence type="predicted"/>
<sequence>MTNDPVEGLSRPPVRAYRRGTGGAFALLVASGAAIVGIVALLVAFVSIGVTTLNASRTGGEPCLEAYAADTDGAYVRYQAFPPKAVCEWDVDGTRETVVVASASGPWVAVGGVLAVAGVVTSVALVVVPRVRRRRAAAA</sequence>
<gene>
    <name evidence="2" type="ORF">Cch01nite_30750</name>
</gene>